<dbReference type="InterPro" id="IPR036779">
    <property type="entry name" value="LysM_dom_sf"/>
</dbReference>
<dbReference type="InterPro" id="IPR016047">
    <property type="entry name" value="M23ase_b-sheet_dom"/>
</dbReference>
<feature type="domain" description="LysM" evidence="1">
    <location>
        <begin position="8"/>
        <end position="52"/>
    </location>
</feature>
<evidence type="ECO:0000313" key="2">
    <source>
        <dbReference type="EMBL" id="MBO8457160.1"/>
    </source>
</evidence>
<comment type="caution">
    <text evidence="2">The sequence shown here is derived from an EMBL/GenBank/DDBJ whole genome shotgun (WGS) entry which is preliminary data.</text>
</comment>
<reference evidence="2" key="1">
    <citation type="submission" date="2020-10" db="EMBL/GenBank/DDBJ databases">
        <authorList>
            <person name="Gilroy R."/>
        </authorList>
    </citation>
    <scope>NUCLEOTIDE SEQUENCE</scope>
    <source>
        <strain evidence="2">10532</strain>
    </source>
</reference>
<dbReference type="PANTHER" id="PTHR33734:SF22">
    <property type="entry name" value="MEMBRANE-BOUND LYTIC MUREIN TRANSGLYCOSYLASE D"/>
    <property type="match status" value="1"/>
</dbReference>
<name>A0A9D9N1X0_9SPIR</name>
<dbReference type="Gene3D" id="2.70.70.10">
    <property type="entry name" value="Glucose Permease (Domain IIA)"/>
    <property type="match status" value="1"/>
</dbReference>
<dbReference type="GO" id="GO:0008932">
    <property type="term" value="F:lytic endotransglycosylase activity"/>
    <property type="evidence" value="ECO:0007669"/>
    <property type="project" value="TreeGrafter"/>
</dbReference>
<dbReference type="CDD" id="cd00118">
    <property type="entry name" value="LysM"/>
    <property type="match status" value="2"/>
</dbReference>
<dbReference type="Pfam" id="PF01551">
    <property type="entry name" value="Peptidase_M23"/>
    <property type="match status" value="1"/>
</dbReference>
<dbReference type="EMBL" id="JADIMM010000037">
    <property type="protein sequence ID" value="MBO8457160.1"/>
    <property type="molecule type" value="Genomic_DNA"/>
</dbReference>
<sequence>MVFSFGETVHELEKGETLYSLSKRYGVSLDEIIRVNKIKDPTKLRLGQKIIIPDSKERNSGTVTTFEEYTVKKGDTLWGISFANGVTLQDFLNANNLKETDKIKPGEILLIPVERVTGTSQSGSGVAFEEDSALKEIFEGNTVPAQTDNGIIWPLKSPVVSYMTGKLYGVVLEGKKDEKVSCISSGTIISANYYRGYGNVLFVKASNGYIYVYGGIKSPSCKTGDKVSFGFNLGELTFDPKSNKSQLIFMVYKDGVPTDPAKVPRG</sequence>
<dbReference type="AlphaFoldDB" id="A0A9D9N1X0"/>
<evidence type="ECO:0000313" key="3">
    <source>
        <dbReference type="Proteomes" id="UP000823638"/>
    </source>
</evidence>
<accession>A0A9D9N1X0</accession>
<dbReference type="SMART" id="SM00257">
    <property type="entry name" value="LysM"/>
    <property type="match status" value="2"/>
</dbReference>
<dbReference type="PROSITE" id="PS51782">
    <property type="entry name" value="LYSM"/>
    <property type="match status" value="2"/>
</dbReference>
<dbReference type="InterPro" id="IPR011055">
    <property type="entry name" value="Dup_hybrid_motif"/>
</dbReference>
<dbReference type="SUPFAM" id="SSF54106">
    <property type="entry name" value="LysM domain"/>
    <property type="match status" value="2"/>
</dbReference>
<dbReference type="Gene3D" id="3.10.350.10">
    <property type="entry name" value="LysM domain"/>
    <property type="match status" value="2"/>
</dbReference>
<dbReference type="Pfam" id="PF01476">
    <property type="entry name" value="LysM"/>
    <property type="match status" value="2"/>
</dbReference>
<dbReference type="SUPFAM" id="SSF51261">
    <property type="entry name" value="Duplicated hybrid motif"/>
    <property type="match status" value="1"/>
</dbReference>
<feature type="domain" description="LysM" evidence="1">
    <location>
        <begin position="67"/>
        <end position="111"/>
    </location>
</feature>
<dbReference type="InterPro" id="IPR018392">
    <property type="entry name" value="LysM"/>
</dbReference>
<reference evidence="2" key="2">
    <citation type="journal article" date="2021" name="PeerJ">
        <title>Extensive microbial diversity within the chicken gut microbiome revealed by metagenomics and culture.</title>
        <authorList>
            <person name="Gilroy R."/>
            <person name="Ravi A."/>
            <person name="Getino M."/>
            <person name="Pursley I."/>
            <person name="Horton D.L."/>
            <person name="Alikhan N.F."/>
            <person name="Baker D."/>
            <person name="Gharbi K."/>
            <person name="Hall N."/>
            <person name="Watson M."/>
            <person name="Adriaenssens E.M."/>
            <person name="Foster-Nyarko E."/>
            <person name="Jarju S."/>
            <person name="Secka A."/>
            <person name="Antonio M."/>
            <person name="Oren A."/>
            <person name="Chaudhuri R.R."/>
            <person name="La Ragione R."/>
            <person name="Hildebrand F."/>
            <person name="Pallen M.J."/>
        </authorList>
    </citation>
    <scope>NUCLEOTIDE SEQUENCE</scope>
    <source>
        <strain evidence="2">10532</strain>
    </source>
</reference>
<dbReference type="PANTHER" id="PTHR33734">
    <property type="entry name" value="LYSM DOMAIN-CONTAINING GPI-ANCHORED PROTEIN 2"/>
    <property type="match status" value="1"/>
</dbReference>
<organism evidence="2 3">
    <name type="scientific">Candidatus Gallitreponema excrementavium</name>
    <dbReference type="NCBI Taxonomy" id="2840840"/>
    <lineage>
        <taxon>Bacteria</taxon>
        <taxon>Pseudomonadati</taxon>
        <taxon>Spirochaetota</taxon>
        <taxon>Spirochaetia</taxon>
        <taxon>Spirochaetales</taxon>
        <taxon>Candidatus Gallitreponema</taxon>
    </lineage>
</organism>
<gene>
    <name evidence="2" type="ORF">IAA81_02895</name>
</gene>
<evidence type="ECO:0000259" key="1">
    <source>
        <dbReference type="PROSITE" id="PS51782"/>
    </source>
</evidence>
<dbReference type="CDD" id="cd12797">
    <property type="entry name" value="M23_peptidase"/>
    <property type="match status" value="1"/>
</dbReference>
<proteinExistence type="predicted"/>
<protein>
    <submittedName>
        <fullName evidence="2">M23 family metallopeptidase</fullName>
    </submittedName>
</protein>
<dbReference type="Proteomes" id="UP000823638">
    <property type="component" value="Unassembled WGS sequence"/>
</dbReference>